<keyword evidence="1" id="KW-0812">Transmembrane</keyword>
<name>A0ABS5QXA9_9LACO</name>
<gene>
    <name evidence="2" type="ORF">G6R30_05110</name>
</gene>
<organism evidence="2 3">
    <name type="scientific">Fructobacillus parabroussonetiae</name>
    <dbReference type="NCBI Taxonomy" id="2713174"/>
    <lineage>
        <taxon>Bacteria</taxon>
        <taxon>Bacillati</taxon>
        <taxon>Bacillota</taxon>
        <taxon>Bacilli</taxon>
        <taxon>Lactobacillales</taxon>
        <taxon>Lactobacillaceae</taxon>
        <taxon>Fructobacillus</taxon>
    </lineage>
</organism>
<proteinExistence type="predicted"/>
<comment type="caution">
    <text evidence="2">The sequence shown here is derived from an EMBL/GenBank/DDBJ whole genome shotgun (WGS) entry which is preliminary data.</text>
</comment>
<dbReference type="RefSeq" id="WP_213822138.1">
    <property type="nucleotide sequence ID" value="NZ_JAAMFL010000008.1"/>
</dbReference>
<feature type="transmembrane region" description="Helical" evidence="1">
    <location>
        <begin position="34"/>
        <end position="53"/>
    </location>
</feature>
<sequence length="62" mass="6810">MSAIYLRALIACFLIIGAAFTILFYPAVCQTVPGFLTLLLVLLGAFLLIFSLFSSRQHDDSL</sequence>
<dbReference type="EMBL" id="JAAMFL010000008">
    <property type="protein sequence ID" value="MBS9337840.1"/>
    <property type="molecule type" value="Genomic_DNA"/>
</dbReference>
<feature type="transmembrane region" description="Helical" evidence="1">
    <location>
        <begin position="7"/>
        <end position="28"/>
    </location>
</feature>
<keyword evidence="3" id="KW-1185">Reference proteome</keyword>
<dbReference type="Proteomes" id="UP001519503">
    <property type="component" value="Unassembled WGS sequence"/>
</dbReference>
<keyword evidence="1" id="KW-0472">Membrane</keyword>
<reference evidence="2 3" key="1">
    <citation type="submission" date="2020-02" db="EMBL/GenBank/DDBJ databases">
        <title>Fructobacillus sp. isolated from paper mulberry of Taiwan.</title>
        <authorList>
            <person name="Lin S.-T."/>
        </authorList>
    </citation>
    <scope>NUCLEOTIDE SEQUENCE [LARGE SCALE GENOMIC DNA]</scope>
    <source>
        <strain evidence="2 3">S1-1</strain>
    </source>
</reference>
<evidence type="ECO:0000256" key="1">
    <source>
        <dbReference type="SAM" id="Phobius"/>
    </source>
</evidence>
<accession>A0ABS5QXA9</accession>
<evidence type="ECO:0000313" key="3">
    <source>
        <dbReference type="Proteomes" id="UP001519503"/>
    </source>
</evidence>
<keyword evidence="1" id="KW-1133">Transmembrane helix</keyword>
<evidence type="ECO:0000313" key="2">
    <source>
        <dbReference type="EMBL" id="MBS9337840.1"/>
    </source>
</evidence>
<protein>
    <submittedName>
        <fullName evidence="2">Uncharacterized protein</fullName>
    </submittedName>
</protein>